<evidence type="ECO:0000256" key="1">
    <source>
        <dbReference type="SAM" id="MobiDB-lite"/>
    </source>
</evidence>
<dbReference type="Proteomes" id="UP001314205">
    <property type="component" value="Unassembled WGS sequence"/>
</dbReference>
<feature type="region of interest" description="Disordered" evidence="1">
    <location>
        <begin position="28"/>
        <end position="47"/>
    </location>
</feature>
<name>A0AAV1M3C3_9NEOP</name>
<gene>
    <name evidence="3" type="ORF">PARMNEM_LOCUS19672</name>
</gene>
<feature type="domain" description="PiggyBac transposable element-derived protein" evidence="2">
    <location>
        <begin position="85"/>
        <end position="247"/>
    </location>
</feature>
<dbReference type="AlphaFoldDB" id="A0AAV1M3C3"/>
<protein>
    <recommendedName>
        <fullName evidence="2">PiggyBac transposable element-derived protein domain-containing protein</fullName>
    </recommendedName>
</protein>
<keyword evidence="4" id="KW-1185">Reference proteome</keyword>
<proteinExistence type="predicted"/>
<comment type="caution">
    <text evidence="3">The sequence shown here is derived from an EMBL/GenBank/DDBJ whole genome shotgun (WGS) entry which is preliminary data.</text>
</comment>
<sequence length="266" mass="30370">MASGAAAMRDRKVKPQWKRTRRIMALVPPACAPSDSSNTSEDEDQVPKLLEHVEANDLSDFSSEPKSIESSLERLNILDDLSDKDLIVDQTNLYAVQCGGGQAKGINISKNDIRDFLGITILMGVVKMPSYRDYWSQTLRHAPIADVMPLKKYEKIRKYLHFSNNIDANDDRYFKIRPILEKIRQTCLLVKEEGRYRIDEMMVPYKGTRAGSRRQYLPKKPKKWGFKMFIRAGVSGLVYDFLPYGDDNTFRGVSFNEYENSLGLGA</sequence>
<organism evidence="3 4">
    <name type="scientific">Parnassius mnemosyne</name>
    <name type="common">clouded apollo</name>
    <dbReference type="NCBI Taxonomy" id="213953"/>
    <lineage>
        <taxon>Eukaryota</taxon>
        <taxon>Metazoa</taxon>
        <taxon>Ecdysozoa</taxon>
        <taxon>Arthropoda</taxon>
        <taxon>Hexapoda</taxon>
        <taxon>Insecta</taxon>
        <taxon>Pterygota</taxon>
        <taxon>Neoptera</taxon>
        <taxon>Endopterygota</taxon>
        <taxon>Lepidoptera</taxon>
        <taxon>Glossata</taxon>
        <taxon>Ditrysia</taxon>
        <taxon>Papilionoidea</taxon>
        <taxon>Papilionidae</taxon>
        <taxon>Parnassiinae</taxon>
        <taxon>Parnassini</taxon>
        <taxon>Parnassius</taxon>
        <taxon>Driopa</taxon>
    </lineage>
</organism>
<accession>A0AAV1M3C3</accession>
<dbReference type="Pfam" id="PF13843">
    <property type="entry name" value="DDE_Tnp_1_7"/>
    <property type="match status" value="1"/>
</dbReference>
<dbReference type="PANTHER" id="PTHR47272">
    <property type="entry name" value="DDE_TNP_1_7 DOMAIN-CONTAINING PROTEIN"/>
    <property type="match status" value="1"/>
</dbReference>
<evidence type="ECO:0000313" key="4">
    <source>
        <dbReference type="Proteomes" id="UP001314205"/>
    </source>
</evidence>
<dbReference type="PANTHER" id="PTHR47272:SF1">
    <property type="entry name" value="PIGGYBAC TRANSPOSABLE ELEMENT-DERIVED PROTEIN 3-LIKE"/>
    <property type="match status" value="1"/>
</dbReference>
<dbReference type="EMBL" id="CAVLGL010000126">
    <property type="protein sequence ID" value="CAK1600982.1"/>
    <property type="molecule type" value="Genomic_DNA"/>
</dbReference>
<reference evidence="3 4" key="1">
    <citation type="submission" date="2023-11" db="EMBL/GenBank/DDBJ databases">
        <authorList>
            <person name="Hedman E."/>
            <person name="Englund M."/>
            <person name="Stromberg M."/>
            <person name="Nyberg Akerstrom W."/>
            <person name="Nylinder S."/>
            <person name="Jareborg N."/>
            <person name="Kallberg Y."/>
            <person name="Kronander E."/>
        </authorList>
    </citation>
    <scope>NUCLEOTIDE SEQUENCE [LARGE SCALE GENOMIC DNA]</scope>
</reference>
<dbReference type="InterPro" id="IPR029526">
    <property type="entry name" value="PGBD"/>
</dbReference>
<evidence type="ECO:0000313" key="3">
    <source>
        <dbReference type="EMBL" id="CAK1600982.1"/>
    </source>
</evidence>
<evidence type="ECO:0000259" key="2">
    <source>
        <dbReference type="Pfam" id="PF13843"/>
    </source>
</evidence>